<dbReference type="AlphaFoldDB" id="W7HVW1"/>
<evidence type="ECO:0000313" key="2">
    <source>
        <dbReference type="EMBL" id="EWC47664.1"/>
    </source>
</evidence>
<feature type="region of interest" description="Disordered" evidence="1">
    <location>
        <begin position="123"/>
        <end position="157"/>
    </location>
</feature>
<dbReference type="Proteomes" id="UP000024837">
    <property type="component" value="Unassembled WGS sequence"/>
</dbReference>
<feature type="region of interest" description="Disordered" evidence="1">
    <location>
        <begin position="1"/>
        <end position="106"/>
    </location>
</feature>
<reference evidence="2 3" key="1">
    <citation type="submission" date="2013-05" db="EMBL/GenBank/DDBJ databases">
        <title>Drechslerella stenobrocha genome reveals carnivorous origination and mechanical trapping mechanism of predatory fungi.</title>
        <authorList>
            <person name="Liu X."/>
            <person name="Zhang W."/>
            <person name="Liu K."/>
        </authorList>
    </citation>
    <scope>NUCLEOTIDE SEQUENCE [LARGE SCALE GENOMIC DNA]</scope>
    <source>
        <strain evidence="2 3">248</strain>
    </source>
</reference>
<feature type="compositionally biased region" description="Polar residues" evidence="1">
    <location>
        <begin position="75"/>
        <end position="85"/>
    </location>
</feature>
<protein>
    <submittedName>
        <fullName evidence="2">Uncharacterized protein</fullName>
    </submittedName>
</protein>
<accession>W7HVW1</accession>
<proteinExistence type="predicted"/>
<gene>
    <name evidence="2" type="ORF">DRE_03284</name>
</gene>
<feature type="compositionally biased region" description="Polar residues" evidence="1">
    <location>
        <begin position="130"/>
        <end position="139"/>
    </location>
</feature>
<evidence type="ECO:0000313" key="3">
    <source>
        <dbReference type="Proteomes" id="UP000024837"/>
    </source>
</evidence>
<dbReference type="OrthoDB" id="5289436at2759"/>
<sequence length="157" mass="17268">MNPNSNSNDKATSMKGFQEGMRGVDREDNPTGFPERARRKSWSERLRETIGFSTEQPAQQQMQDQQQRITDKRQQLQSTLESALESTKDSIDSTSSGRAAHRRGSDILDEVNKAAARRAIGGSQLFDSPVGTNRESTAANGFLTKYANESAPGENSA</sequence>
<feature type="compositionally biased region" description="Polar residues" evidence="1">
    <location>
        <begin position="1"/>
        <end position="11"/>
    </location>
</feature>
<feature type="compositionally biased region" description="Low complexity" evidence="1">
    <location>
        <begin position="56"/>
        <end position="67"/>
    </location>
</feature>
<keyword evidence="3" id="KW-1185">Reference proteome</keyword>
<name>W7HVW1_9PEZI</name>
<evidence type="ECO:0000256" key="1">
    <source>
        <dbReference type="SAM" id="MobiDB-lite"/>
    </source>
</evidence>
<dbReference type="HOGENOM" id="CLU_1677855_0_0_1"/>
<dbReference type="EMBL" id="KI966409">
    <property type="protein sequence ID" value="EWC47664.1"/>
    <property type="molecule type" value="Genomic_DNA"/>
</dbReference>
<organism evidence="2 3">
    <name type="scientific">Drechslerella stenobrocha 248</name>
    <dbReference type="NCBI Taxonomy" id="1043628"/>
    <lineage>
        <taxon>Eukaryota</taxon>
        <taxon>Fungi</taxon>
        <taxon>Dikarya</taxon>
        <taxon>Ascomycota</taxon>
        <taxon>Pezizomycotina</taxon>
        <taxon>Orbiliomycetes</taxon>
        <taxon>Orbiliales</taxon>
        <taxon>Orbiliaceae</taxon>
        <taxon>Drechslerella</taxon>
    </lineage>
</organism>